<comment type="function">
    <text evidence="1">Required for efficient ubiquinone (coenzyme Q) biosynthesis. UbiK is probably an accessory factor of Ubi enzymes and facilitates ubiquinone biosynthesis by acting as an assembly factor, a targeting factor, or both.</text>
</comment>
<accession>A0A9E9LAB9</accession>
<dbReference type="GO" id="GO:0005737">
    <property type="term" value="C:cytoplasm"/>
    <property type="evidence" value="ECO:0007669"/>
    <property type="project" value="UniProtKB-SubCell"/>
</dbReference>
<dbReference type="Proteomes" id="UP001164819">
    <property type="component" value="Chromosome"/>
</dbReference>
<keyword evidence="1" id="KW-0831">Ubiquinone biosynthesis</keyword>
<organism evidence="2">
    <name type="scientific">Oxalobacter aliiformigenes</name>
    <dbReference type="NCBI Taxonomy" id="2946593"/>
    <lineage>
        <taxon>Bacteria</taxon>
        <taxon>Pseudomonadati</taxon>
        <taxon>Pseudomonadota</taxon>
        <taxon>Betaproteobacteria</taxon>
        <taxon>Burkholderiales</taxon>
        <taxon>Oxalobacteraceae</taxon>
        <taxon>Oxalobacter</taxon>
    </lineage>
</organism>
<name>A0A9E9LAB9_9BURK</name>
<dbReference type="InterPro" id="IPR007475">
    <property type="entry name" value="UbiK"/>
</dbReference>
<proteinExistence type="inferred from homology"/>
<dbReference type="PANTHER" id="PTHR38040">
    <property type="entry name" value="UBIQUINONE BIOSYNTHESIS ACCESSORY FACTOR UBIK"/>
    <property type="match status" value="1"/>
</dbReference>
<evidence type="ECO:0000256" key="1">
    <source>
        <dbReference type="HAMAP-Rule" id="MF_02216"/>
    </source>
</evidence>
<dbReference type="PANTHER" id="PTHR38040:SF1">
    <property type="entry name" value="UBIQUINONE BIOSYNTHESIS ACCESSORY FACTOR UBIK"/>
    <property type="match status" value="1"/>
</dbReference>
<evidence type="ECO:0000313" key="2">
    <source>
        <dbReference type="EMBL" id="WAV91556.1"/>
    </source>
</evidence>
<keyword evidence="1" id="KW-0963">Cytoplasm</keyword>
<dbReference type="HAMAP" id="MF_02216">
    <property type="entry name" value="UbiK"/>
    <property type="match status" value="1"/>
</dbReference>
<comment type="subcellular location">
    <subcellularLocation>
        <location evidence="1">Cytoplasm</location>
    </subcellularLocation>
</comment>
<comment type="pathway">
    <text evidence="1">Cofactor biosynthesis; ubiquinone biosynthesis.</text>
</comment>
<protein>
    <recommendedName>
        <fullName evidence="1">Ubiquinone biosynthesis accessory factor UbiK</fullName>
    </recommendedName>
</protein>
<dbReference type="GO" id="GO:0006744">
    <property type="term" value="P:ubiquinone biosynthetic process"/>
    <property type="evidence" value="ECO:0007669"/>
    <property type="project" value="UniProtKB-UniRule"/>
</dbReference>
<gene>
    <name evidence="1" type="primary">ubiK</name>
    <name evidence="2" type="ORF">NB646_01995</name>
</gene>
<dbReference type="EMBL" id="CP098251">
    <property type="protein sequence ID" value="WAV91556.1"/>
    <property type="molecule type" value="Genomic_DNA"/>
</dbReference>
<sequence>MSKKILDELQAKLGQIMASSPAKDIERNIRATLTQAISKLDVVTTEEYEIQKLIIAQMQHKILSLETRLAELEQQSRHSKTSLPESETGK</sequence>
<reference evidence="2" key="1">
    <citation type="journal article" date="2022" name="Front. Microbiol.">
        <title>New perspectives on an old grouping: The genomic and phenotypic variability of Oxalobacter formigenes and the implications for calcium oxalate stone prevention.</title>
        <authorList>
            <person name="Chmiel J.A."/>
            <person name="Carr C."/>
            <person name="Stuivenberg G.A."/>
            <person name="Venema R."/>
            <person name="Chanyi R.M."/>
            <person name="Al K.F."/>
            <person name="Giguere D."/>
            <person name="Say H."/>
            <person name="Akouris P.P."/>
            <person name="Dominguez Romero S.A."/>
            <person name="Kwong A."/>
            <person name="Tai V."/>
            <person name="Koval S.F."/>
            <person name="Razvi H."/>
            <person name="Bjazevic J."/>
            <person name="Burton J.P."/>
        </authorList>
    </citation>
    <scope>NUCLEOTIDE SEQUENCE</scope>
    <source>
        <strain evidence="2">OxK</strain>
    </source>
</reference>
<comment type="similarity">
    <text evidence="1">Belongs to the UbiK family.</text>
</comment>
<dbReference type="RefSeq" id="WP_269283807.1">
    <property type="nucleotide sequence ID" value="NZ_CP098251.1"/>
</dbReference>
<dbReference type="Pfam" id="PF04380">
    <property type="entry name" value="BMFP"/>
    <property type="match status" value="1"/>
</dbReference>
<dbReference type="AlphaFoldDB" id="A0A9E9LAB9"/>